<name>A0ABV2L1W3_9HYPH</name>
<evidence type="ECO:0000313" key="2">
    <source>
        <dbReference type="EMBL" id="MET3691827.1"/>
    </source>
</evidence>
<keyword evidence="1" id="KW-0732">Signal</keyword>
<protein>
    <submittedName>
        <fullName evidence="2">Uncharacterized protein</fullName>
    </submittedName>
</protein>
<reference evidence="2 3" key="1">
    <citation type="submission" date="2024-06" db="EMBL/GenBank/DDBJ databases">
        <title>Genomic Encyclopedia of Type Strains, Phase IV (KMG-IV): sequencing the most valuable type-strain genomes for metagenomic binning, comparative biology and taxonomic classification.</title>
        <authorList>
            <person name="Goeker M."/>
        </authorList>
    </citation>
    <scope>NUCLEOTIDE SEQUENCE [LARGE SCALE GENOMIC DNA]</scope>
    <source>
        <strain evidence="2 3">DSM 21331</strain>
    </source>
</reference>
<feature type="signal peptide" evidence="1">
    <location>
        <begin position="1"/>
        <end position="19"/>
    </location>
</feature>
<feature type="chain" id="PRO_5045099848" evidence="1">
    <location>
        <begin position="20"/>
        <end position="71"/>
    </location>
</feature>
<sequence>MMRGLTLAAALALAGTAGACAPKPIVARDPVPAPTPGVGYACDSRPTVLNAFQTACEPLLREPQVVVRAKG</sequence>
<proteinExistence type="predicted"/>
<evidence type="ECO:0000256" key="1">
    <source>
        <dbReference type="SAM" id="SignalP"/>
    </source>
</evidence>
<organism evidence="2 3">
    <name type="scientific">Methylobacterium goesingense</name>
    <dbReference type="NCBI Taxonomy" id="243690"/>
    <lineage>
        <taxon>Bacteria</taxon>
        <taxon>Pseudomonadati</taxon>
        <taxon>Pseudomonadota</taxon>
        <taxon>Alphaproteobacteria</taxon>
        <taxon>Hyphomicrobiales</taxon>
        <taxon>Methylobacteriaceae</taxon>
        <taxon>Methylobacterium</taxon>
    </lineage>
</organism>
<accession>A0ABV2L1W3</accession>
<keyword evidence="3" id="KW-1185">Reference proteome</keyword>
<gene>
    <name evidence="2" type="ORF">ABID43_001352</name>
</gene>
<dbReference type="PROSITE" id="PS51257">
    <property type="entry name" value="PROKAR_LIPOPROTEIN"/>
    <property type="match status" value="1"/>
</dbReference>
<comment type="caution">
    <text evidence="2">The sequence shown here is derived from an EMBL/GenBank/DDBJ whole genome shotgun (WGS) entry which is preliminary data.</text>
</comment>
<dbReference type="Proteomes" id="UP001549145">
    <property type="component" value="Unassembled WGS sequence"/>
</dbReference>
<evidence type="ECO:0000313" key="3">
    <source>
        <dbReference type="Proteomes" id="UP001549145"/>
    </source>
</evidence>
<dbReference type="EMBL" id="JBEPMM010000002">
    <property type="protein sequence ID" value="MET3691827.1"/>
    <property type="molecule type" value="Genomic_DNA"/>
</dbReference>